<gene>
    <name evidence="1" type="ORF">XPG1_1573</name>
</gene>
<evidence type="ECO:0000313" key="1">
    <source>
        <dbReference type="EMBL" id="CDG21228.1"/>
    </source>
</evidence>
<proteinExistence type="predicted"/>
<evidence type="ECO:0000313" key="2">
    <source>
        <dbReference type="Proteomes" id="UP000032735"/>
    </source>
</evidence>
<dbReference type="HOGENOM" id="CLU_2903361_0_0_6"/>
<dbReference type="AlphaFoldDB" id="A0A068R263"/>
<reference evidence="1 2" key="1">
    <citation type="submission" date="2013-07" db="EMBL/GenBank/DDBJ databases">
        <authorList>
            <person name="Genoscope - CEA"/>
        </authorList>
    </citation>
    <scope>NUCLEOTIDE SEQUENCE [LARGE SCALE GENOMIC DNA]</scope>
    <source>
        <strain evidence="1 2">G6</strain>
    </source>
</reference>
<dbReference type="STRING" id="1354304.XPG1_1573"/>
<dbReference type="Proteomes" id="UP000032735">
    <property type="component" value="Chromosome"/>
</dbReference>
<sequence>MSRAGNHKKKHAFCAIHAGFLPSNNTSFMAGMNKAHDRSHAFFAYYAKKVNRIYTLSPLGLD</sequence>
<dbReference type="KEGG" id="xpo:XPG1_1573"/>
<name>A0A068R263_9GAMM</name>
<accession>A0A068R263</accession>
<dbReference type="EMBL" id="FO704551">
    <property type="protein sequence ID" value="CDG21228.1"/>
    <property type="molecule type" value="Genomic_DNA"/>
</dbReference>
<organism evidence="1 2">
    <name type="scientific">Xenorhabdus poinarii G6</name>
    <dbReference type="NCBI Taxonomy" id="1354304"/>
    <lineage>
        <taxon>Bacteria</taxon>
        <taxon>Pseudomonadati</taxon>
        <taxon>Pseudomonadota</taxon>
        <taxon>Gammaproteobacteria</taxon>
        <taxon>Enterobacterales</taxon>
        <taxon>Morganellaceae</taxon>
        <taxon>Xenorhabdus</taxon>
    </lineage>
</organism>
<keyword evidence="2" id="KW-1185">Reference proteome</keyword>
<protein>
    <submittedName>
        <fullName evidence="1">Uncharacterized protein</fullName>
    </submittedName>
</protein>